<proteinExistence type="predicted"/>
<evidence type="ECO:0000313" key="2">
    <source>
        <dbReference type="Proteomes" id="UP000439903"/>
    </source>
</evidence>
<gene>
    <name evidence="1" type="ORF">F8M41_016642</name>
</gene>
<name>A0A8H4EMS5_GIGMA</name>
<organism evidence="1 2">
    <name type="scientific">Gigaspora margarita</name>
    <dbReference type="NCBI Taxonomy" id="4874"/>
    <lineage>
        <taxon>Eukaryota</taxon>
        <taxon>Fungi</taxon>
        <taxon>Fungi incertae sedis</taxon>
        <taxon>Mucoromycota</taxon>
        <taxon>Glomeromycotina</taxon>
        <taxon>Glomeromycetes</taxon>
        <taxon>Diversisporales</taxon>
        <taxon>Gigasporaceae</taxon>
        <taxon>Gigaspora</taxon>
    </lineage>
</organism>
<keyword evidence="2" id="KW-1185">Reference proteome</keyword>
<dbReference type="OrthoDB" id="2413732at2759"/>
<dbReference type="Proteomes" id="UP000439903">
    <property type="component" value="Unassembled WGS sequence"/>
</dbReference>
<accession>A0A8H4EMS5</accession>
<comment type="caution">
    <text evidence="1">The sequence shown here is derived from an EMBL/GenBank/DDBJ whole genome shotgun (WGS) entry which is preliminary data.</text>
</comment>
<dbReference type="EMBL" id="WTPW01000365">
    <property type="protein sequence ID" value="KAF0519124.1"/>
    <property type="molecule type" value="Genomic_DNA"/>
</dbReference>
<evidence type="ECO:0000313" key="1">
    <source>
        <dbReference type="EMBL" id="KAF0519124.1"/>
    </source>
</evidence>
<reference evidence="1 2" key="1">
    <citation type="journal article" date="2019" name="Environ. Microbiol.">
        <title>At the nexus of three kingdoms: the genome of the mycorrhizal fungus Gigaspora margarita provides insights into plant, endobacterial and fungal interactions.</title>
        <authorList>
            <person name="Venice F."/>
            <person name="Ghignone S."/>
            <person name="Salvioli di Fossalunga A."/>
            <person name="Amselem J."/>
            <person name="Novero M."/>
            <person name="Xianan X."/>
            <person name="Sedzielewska Toro K."/>
            <person name="Morin E."/>
            <person name="Lipzen A."/>
            <person name="Grigoriev I.V."/>
            <person name="Henrissat B."/>
            <person name="Martin F.M."/>
            <person name="Bonfante P."/>
        </authorList>
    </citation>
    <scope>NUCLEOTIDE SEQUENCE [LARGE SCALE GENOMIC DNA]</scope>
    <source>
        <strain evidence="1 2">BEG34</strain>
    </source>
</reference>
<dbReference type="AlphaFoldDB" id="A0A8H4EMS5"/>
<sequence>MEYCDFIKINKPEPLKQNLFSPRFPFQLLVVGTSELGKTSIVINLLLGNKYSRLYLWIFGEKYKYKILKNIDYDKRYIPSSDKQAPWFEPVTFLMIGPEELPDISAIKKPECRIVMVFDDLANEPIAIQQKIEESLKVVDLKKPYDDPMSIRLRCNKPLSDYNKQEKMHIQDLYKNNVDVA</sequence>
<protein>
    <submittedName>
        <fullName evidence="1">Uncharacterized protein</fullName>
    </submittedName>
</protein>